<protein>
    <recommendedName>
        <fullName evidence="3">SRPBCC family protein</fullName>
    </recommendedName>
</protein>
<sequence length="165" mass="18805">MSIFKYPLIVNETIIDSSPAEVRTFLLDFNNIKLWTLTSKLIKDLLIERGETHEQVAGIDAKEGDIIKVLSTQVGWADATIYINTPTHFGYQGGAYGFKAQHWWEFLPLGPENDSKTRFRHCEQMSGWSAPLFWPRSPLHSWLKGLFDGFDKELKAVVEQQSSSS</sequence>
<accession>A0A1V8SVW7</accession>
<keyword evidence="2" id="KW-1185">Reference proteome</keyword>
<dbReference type="InParanoid" id="A0A1V8SVW7"/>
<name>A0A1V8SVW7_9PEZI</name>
<evidence type="ECO:0000313" key="1">
    <source>
        <dbReference type="EMBL" id="OQO03138.1"/>
    </source>
</evidence>
<comment type="caution">
    <text evidence="1">The sequence shown here is derived from an EMBL/GenBank/DDBJ whole genome shotgun (WGS) entry which is preliminary data.</text>
</comment>
<reference evidence="2" key="1">
    <citation type="submission" date="2017-03" db="EMBL/GenBank/DDBJ databases">
        <title>Genomes of endolithic fungi from Antarctica.</title>
        <authorList>
            <person name="Coleine C."/>
            <person name="Masonjones S."/>
            <person name="Stajich J.E."/>
        </authorList>
    </citation>
    <scope>NUCLEOTIDE SEQUENCE [LARGE SCALE GENOMIC DNA]</scope>
    <source>
        <strain evidence="2">CCFEE 5527</strain>
    </source>
</reference>
<dbReference type="SUPFAM" id="SSF55961">
    <property type="entry name" value="Bet v1-like"/>
    <property type="match status" value="1"/>
</dbReference>
<dbReference type="Proteomes" id="UP000192596">
    <property type="component" value="Unassembled WGS sequence"/>
</dbReference>
<gene>
    <name evidence="1" type="ORF">B0A48_11393</name>
</gene>
<dbReference type="EMBL" id="NAJO01000025">
    <property type="protein sequence ID" value="OQO03138.1"/>
    <property type="molecule type" value="Genomic_DNA"/>
</dbReference>
<dbReference type="AlphaFoldDB" id="A0A1V8SVW7"/>
<evidence type="ECO:0000313" key="2">
    <source>
        <dbReference type="Proteomes" id="UP000192596"/>
    </source>
</evidence>
<proteinExistence type="predicted"/>
<organism evidence="1 2">
    <name type="scientific">Cryoendolithus antarcticus</name>
    <dbReference type="NCBI Taxonomy" id="1507870"/>
    <lineage>
        <taxon>Eukaryota</taxon>
        <taxon>Fungi</taxon>
        <taxon>Dikarya</taxon>
        <taxon>Ascomycota</taxon>
        <taxon>Pezizomycotina</taxon>
        <taxon>Dothideomycetes</taxon>
        <taxon>Dothideomycetidae</taxon>
        <taxon>Cladosporiales</taxon>
        <taxon>Cladosporiaceae</taxon>
        <taxon>Cryoendolithus</taxon>
    </lineage>
</organism>
<evidence type="ECO:0008006" key="3">
    <source>
        <dbReference type="Google" id="ProtNLM"/>
    </source>
</evidence>